<feature type="compositionally biased region" description="Low complexity" evidence="2">
    <location>
        <begin position="50"/>
        <end position="59"/>
    </location>
</feature>
<evidence type="ECO:0000256" key="2">
    <source>
        <dbReference type="SAM" id="MobiDB-lite"/>
    </source>
</evidence>
<dbReference type="Gramene" id="TraesLDM4A03G02217030.1">
    <property type="protein sequence ID" value="TraesLDM4A03G02217030.1"/>
    <property type="gene ID" value="TraesLDM4A03G02217030"/>
</dbReference>
<feature type="coiled-coil region" evidence="1">
    <location>
        <begin position="64"/>
        <end position="98"/>
    </location>
</feature>
<dbReference type="Gramene" id="TraesJAG4A03G02217450.1">
    <property type="protein sequence ID" value="TraesJAG4A03G02217450.1"/>
    <property type="gene ID" value="TraesJAG4A03G02217450"/>
</dbReference>
<dbReference type="Proteomes" id="UP000019116">
    <property type="component" value="Chromosome 4A"/>
</dbReference>
<protein>
    <submittedName>
        <fullName evidence="3">Uncharacterized protein</fullName>
    </submittedName>
</protein>
<dbReference type="AlphaFoldDB" id="A0A3B6I3E0"/>
<dbReference type="Gramene" id="TraesSTA4A03G02214070.1">
    <property type="protein sequence ID" value="TraesSTA4A03G02214070.1"/>
    <property type="gene ID" value="TraesSTA4A03G02214070"/>
</dbReference>
<reference evidence="3" key="2">
    <citation type="submission" date="2018-10" db="UniProtKB">
        <authorList>
            <consortium name="EnsemblPlants"/>
        </authorList>
    </citation>
    <scope>IDENTIFICATION</scope>
</reference>
<dbReference type="SMR" id="A0A3B6I3E0"/>
<evidence type="ECO:0000256" key="1">
    <source>
        <dbReference type="SAM" id="Coils"/>
    </source>
</evidence>
<evidence type="ECO:0000313" key="4">
    <source>
        <dbReference type="Proteomes" id="UP000019116"/>
    </source>
</evidence>
<organism evidence="3">
    <name type="scientific">Triticum aestivum</name>
    <name type="common">Wheat</name>
    <dbReference type="NCBI Taxonomy" id="4565"/>
    <lineage>
        <taxon>Eukaryota</taxon>
        <taxon>Viridiplantae</taxon>
        <taxon>Streptophyta</taxon>
        <taxon>Embryophyta</taxon>
        <taxon>Tracheophyta</taxon>
        <taxon>Spermatophyta</taxon>
        <taxon>Magnoliopsida</taxon>
        <taxon>Liliopsida</taxon>
        <taxon>Poales</taxon>
        <taxon>Poaceae</taxon>
        <taxon>BOP clade</taxon>
        <taxon>Pooideae</taxon>
        <taxon>Triticodae</taxon>
        <taxon>Triticeae</taxon>
        <taxon>Triticinae</taxon>
        <taxon>Triticum</taxon>
    </lineage>
</organism>
<proteinExistence type="predicted"/>
<dbReference type="Gramene" id="TraesCS4A03G1197600.1">
    <property type="protein sequence ID" value="TraesCS4A03G1197600.1.CDS"/>
    <property type="gene ID" value="TraesCS4A03G1197600"/>
</dbReference>
<evidence type="ECO:0000313" key="3">
    <source>
        <dbReference type="EnsemblPlants" id="TraesCS4A02G475100.1"/>
    </source>
</evidence>
<dbReference type="EnsemblPlants" id="TraesCS4A02G475100.1">
    <property type="protein sequence ID" value="TraesCS4A02G475100.1"/>
    <property type="gene ID" value="TraesCS4A02G475100"/>
</dbReference>
<accession>A0A3B6I3E0</accession>
<name>A0A3B6I3E0_WHEAT</name>
<keyword evidence="1" id="KW-0175">Coiled coil</keyword>
<keyword evidence="4" id="KW-1185">Reference proteome</keyword>
<reference evidence="3" key="1">
    <citation type="submission" date="2018-08" db="EMBL/GenBank/DDBJ databases">
        <authorList>
            <person name="Rossello M."/>
        </authorList>
    </citation>
    <scope>NUCLEOTIDE SEQUENCE [LARGE SCALE GENOMIC DNA]</scope>
    <source>
        <strain evidence="3">cv. Chinese Spring</strain>
    </source>
</reference>
<sequence>MALRTLAARVRTTADAVRVQTTAPRLSPPPGGRPDFHSAAAARRHPPAPRLSAPPAGRPCLISNRTLRTKINLQSASLEELEREAGSLRGRIDEVVESISKEKERSDLIMKDIWGTIKLMACSAVVVKIIAFTISPVEEPKEIA</sequence>
<dbReference type="Gramene" id="TraesCS4A02G475100.1">
    <property type="protein sequence ID" value="TraesCS4A02G475100.1"/>
    <property type="gene ID" value="TraesCS4A02G475100"/>
</dbReference>
<feature type="region of interest" description="Disordered" evidence="2">
    <location>
        <begin position="20"/>
        <end position="59"/>
    </location>
</feature>